<evidence type="ECO:0000256" key="2">
    <source>
        <dbReference type="ARBA" id="ARBA00022884"/>
    </source>
</evidence>
<dbReference type="SUPFAM" id="SSF54928">
    <property type="entry name" value="RNA-binding domain, RBD"/>
    <property type="match status" value="2"/>
</dbReference>
<protein>
    <recommendedName>
        <fullName evidence="4">RRM domain-containing protein</fullName>
    </recommendedName>
</protein>
<sequence>MTMMSRQNKDALVLRCTAAREVQQIKQMREERQILQVLAEAAQRSTLLSSDGEPSRITLRSQSMACMRHASTTSNETEVDTSLHLAVWCDPIHGKGMEMDHRKLFVGGISWQTNEDGLLEYFSKYGEVMEAVIVKDCNTGRARGFGFIVFADSAVAERVVMEKHTIDGRMVEAKRAVPRDDQRMITKNNGSVPGSPVPGRTKKIFVGGLPSTLMESDFKKYFDQFGIITDAVLMYDHNIQRPRGFGFITFDSEDAVDRALVKTFHELNGKIVEVKRAVPKELSHGPTIRLPINGYNYGMNRANNFVNGYIQGYKQRMIDDYGMQMDGRIGPLANGKNGFSSVVPGFGMETDYKQTMNSNFAGDSIYTNHPSYGQTLNPYYDGNSIGHCSSTTYGGRNENSSSIFSSIDGNAWVDFMLNNANKSATSNASRASESGIVGSGSGSLKWDSSFSSELGGTGSGYNSGNPGYQGRDYIVFGSRTTERKISPTFPDANLTTNWGYHGSYTKLFDNTSVYGDPTWQLSLSELVSTAPFSYKLVKSEPDTADEGFADYMACYKMKNKQPNQGIAT</sequence>
<evidence type="ECO:0000256" key="1">
    <source>
        <dbReference type="ARBA" id="ARBA00022737"/>
    </source>
</evidence>
<feature type="domain" description="RRM" evidence="4">
    <location>
        <begin position="202"/>
        <end position="279"/>
    </location>
</feature>
<dbReference type="Gene3D" id="3.30.70.330">
    <property type="match status" value="2"/>
</dbReference>
<dbReference type="Pfam" id="PF00076">
    <property type="entry name" value="RRM_1"/>
    <property type="match status" value="2"/>
</dbReference>
<reference evidence="5 6" key="1">
    <citation type="submission" date="2020-08" db="EMBL/GenBank/DDBJ databases">
        <title>Plant Genome Project.</title>
        <authorList>
            <person name="Zhang R.-G."/>
        </authorList>
    </citation>
    <scope>NUCLEOTIDE SEQUENCE [LARGE SCALE GENOMIC DNA]</scope>
    <source>
        <tissue evidence="5">Rhizome</tissue>
    </source>
</reference>
<accession>A0A8J5KML1</accession>
<feature type="domain" description="RRM" evidence="4">
    <location>
        <begin position="102"/>
        <end position="178"/>
    </location>
</feature>
<dbReference type="InterPro" id="IPR012677">
    <property type="entry name" value="Nucleotide-bd_a/b_plait_sf"/>
</dbReference>
<evidence type="ECO:0000256" key="3">
    <source>
        <dbReference type="PROSITE-ProRule" id="PRU00176"/>
    </source>
</evidence>
<dbReference type="PANTHER" id="PTHR48032:SF6">
    <property type="entry name" value="RNA-BINDING (RRM_RBD_RNP MOTIFS) FAMILY PROTEIN"/>
    <property type="match status" value="1"/>
</dbReference>
<dbReference type="InterPro" id="IPR035979">
    <property type="entry name" value="RBD_domain_sf"/>
</dbReference>
<dbReference type="PROSITE" id="PS50102">
    <property type="entry name" value="RRM"/>
    <property type="match status" value="2"/>
</dbReference>
<dbReference type="AlphaFoldDB" id="A0A8J5KML1"/>
<keyword evidence="2 3" id="KW-0694">RNA-binding</keyword>
<dbReference type="GO" id="GO:0003729">
    <property type="term" value="F:mRNA binding"/>
    <property type="evidence" value="ECO:0007669"/>
    <property type="project" value="TreeGrafter"/>
</dbReference>
<dbReference type="FunFam" id="3.30.70.330:FF:000051">
    <property type="entry name" value="Heterogeneous nuclear ribonucleoprotein 1"/>
    <property type="match status" value="1"/>
</dbReference>
<dbReference type="EMBL" id="JACMSC010000015">
    <property type="protein sequence ID" value="KAG6484384.1"/>
    <property type="molecule type" value="Genomic_DNA"/>
</dbReference>
<gene>
    <name evidence="5" type="ORF">ZIOFF_052899</name>
</gene>
<dbReference type="SMART" id="SM00360">
    <property type="entry name" value="RRM"/>
    <property type="match status" value="2"/>
</dbReference>
<dbReference type="InterPro" id="IPR000504">
    <property type="entry name" value="RRM_dom"/>
</dbReference>
<dbReference type="Proteomes" id="UP000734854">
    <property type="component" value="Unassembled WGS sequence"/>
</dbReference>
<keyword evidence="1" id="KW-0677">Repeat</keyword>
<dbReference type="CDD" id="cd12330">
    <property type="entry name" value="RRM2_Hrp1p"/>
    <property type="match status" value="1"/>
</dbReference>
<name>A0A8J5KML1_ZINOF</name>
<evidence type="ECO:0000313" key="5">
    <source>
        <dbReference type="EMBL" id="KAG6484384.1"/>
    </source>
</evidence>
<evidence type="ECO:0000259" key="4">
    <source>
        <dbReference type="PROSITE" id="PS50102"/>
    </source>
</evidence>
<comment type="caution">
    <text evidence="5">The sequence shown here is derived from an EMBL/GenBank/DDBJ whole genome shotgun (WGS) entry which is preliminary data.</text>
</comment>
<keyword evidence="6" id="KW-1185">Reference proteome</keyword>
<dbReference type="GO" id="GO:0006417">
    <property type="term" value="P:regulation of translation"/>
    <property type="evidence" value="ECO:0007669"/>
    <property type="project" value="TreeGrafter"/>
</dbReference>
<evidence type="ECO:0000313" key="6">
    <source>
        <dbReference type="Proteomes" id="UP000734854"/>
    </source>
</evidence>
<proteinExistence type="predicted"/>
<organism evidence="5 6">
    <name type="scientific">Zingiber officinale</name>
    <name type="common">Ginger</name>
    <name type="synonym">Amomum zingiber</name>
    <dbReference type="NCBI Taxonomy" id="94328"/>
    <lineage>
        <taxon>Eukaryota</taxon>
        <taxon>Viridiplantae</taxon>
        <taxon>Streptophyta</taxon>
        <taxon>Embryophyta</taxon>
        <taxon>Tracheophyta</taxon>
        <taxon>Spermatophyta</taxon>
        <taxon>Magnoliopsida</taxon>
        <taxon>Liliopsida</taxon>
        <taxon>Zingiberales</taxon>
        <taxon>Zingiberaceae</taxon>
        <taxon>Zingiber</taxon>
    </lineage>
</organism>
<dbReference type="PANTHER" id="PTHR48032">
    <property type="entry name" value="RNA-BINDING PROTEIN MUSASHI HOMOLOG RBP6"/>
    <property type="match status" value="1"/>
</dbReference>
<dbReference type="FunFam" id="3.30.70.330:FF:000102">
    <property type="entry name" value="Heterogeneous nuclear ribonucleoprotein 1"/>
    <property type="match status" value="1"/>
</dbReference>